<protein>
    <submittedName>
        <fullName evidence="3">Uncharacterized protein</fullName>
    </submittedName>
</protein>
<dbReference type="AlphaFoldDB" id="K2MXX2"/>
<sequence length="487" mass="54863">MSHANSTLLLVIILFGGLLLFTGTSNGQRISLPRETHSRPTKDGINPATMFLRWAQFMNSFVETLINAAGPSTTADKLKRRGPTDMESSELRPIAIPPNYIRAYENGEITRTTSPREGMKYTPPPKRTLPSHSCWSGYLAVPFNTTFNCSSDGNKTAVEYSNMTEYNRAKCQPDAKAEPVCICPIGTVWVKRRFDKEWVCYPRLLLVSVRLEDKHICQDSLGKSLGLSSSYNPSDYCIHTRRNAKLILNINVSYRWTENDELTEILTATNTLIVFGNLRYDEKYITLFRGISGTPDALSRSPQLFQFEVTPNASHLDAFGVVEGHPLQRDSAFEHVVYPFRDMALLYYAQVVQKLSESEVMSAFFSGDHNFTLRKMTRDLNRLSDSYVTSGMMYMEIGFYGPGIPFGARHSHLWITFKDPLPTKGKYNYDQSPSPAIIAAIAFASAVLVVIAVAVICHLCQRQKEIDDPLLANALDKQCQMMRKKNN</sequence>
<organism evidence="3 4">
    <name type="scientific">Trypanosoma cruzi marinkellei</name>
    <dbReference type="NCBI Taxonomy" id="85056"/>
    <lineage>
        <taxon>Eukaryota</taxon>
        <taxon>Discoba</taxon>
        <taxon>Euglenozoa</taxon>
        <taxon>Kinetoplastea</taxon>
        <taxon>Metakinetoplastina</taxon>
        <taxon>Trypanosomatida</taxon>
        <taxon>Trypanosomatidae</taxon>
        <taxon>Trypanosoma</taxon>
        <taxon>Schizotrypanum</taxon>
    </lineage>
</organism>
<gene>
    <name evidence="3" type="ORF">MOQ_005558</name>
</gene>
<feature type="signal peptide" evidence="2">
    <location>
        <begin position="1"/>
        <end position="27"/>
    </location>
</feature>
<keyword evidence="1" id="KW-0472">Membrane</keyword>
<evidence type="ECO:0000256" key="1">
    <source>
        <dbReference type="SAM" id="Phobius"/>
    </source>
</evidence>
<feature type="chain" id="PRO_5003861677" evidence="2">
    <location>
        <begin position="28"/>
        <end position="487"/>
    </location>
</feature>
<reference evidence="3 4" key="1">
    <citation type="journal article" date="2012" name="BMC Genomics">
        <title>Comparative genomic analysis of human infective Trypanosoma cruzi lineages with the bat-restricted subspecies T. cruzi marinkellei.</title>
        <authorList>
            <person name="Franzen O."/>
            <person name="Talavera-Lopez C."/>
            <person name="Ochaya S."/>
            <person name="Butler C.E."/>
            <person name="Messenger L.A."/>
            <person name="Lewis M.D."/>
            <person name="Llewellyn M.S."/>
            <person name="Marinkelle C.J."/>
            <person name="Tyler K.M."/>
            <person name="Miles M.A."/>
            <person name="Andersson B."/>
        </authorList>
    </citation>
    <scope>NUCLEOTIDE SEQUENCE [LARGE SCALE GENOMIC DNA]</scope>
    <source>
        <strain evidence="3 4">B7</strain>
    </source>
</reference>
<keyword evidence="2" id="KW-0732">Signal</keyword>
<comment type="caution">
    <text evidence="3">The sequence shown here is derived from an EMBL/GenBank/DDBJ whole genome shotgun (WGS) entry which is preliminary data.</text>
</comment>
<feature type="transmembrane region" description="Helical" evidence="1">
    <location>
        <begin position="436"/>
        <end position="460"/>
    </location>
</feature>
<evidence type="ECO:0000313" key="4">
    <source>
        <dbReference type="Proteomes" id="UP000007350"/>
    </source>
</evidence>
<dbReference type="EMBL" id="AHKC01011909">
    <property type="protein sequence ID" value="EKF30629.1"/>
    <property type="molecule type" value="Genomic_DNA"/>
</dbReference>
<keyword evidence="1" id="KW-0812">Transmembrane</keyword>
<keyword evidence="4" id="KW-1185">Reference proteome</keyword>
<evidence type="ECO:0000313" key="3">
    <source>
        <dbReference type="EMBL" id="EKF30629.1"/>
    </source>
</evidence>
<evidence type="ECO:0000256" key="2">
    <source>
        <dbReference type="SAM" id="SignalP"/>
    </source>
</evidence>
<accession>K2MXX2</accession>
<proteinExistence type="predicted"/>
<name>K2MXX2_TRYCR</name>
<dbReference type="Proteomes" id="UP000007350">
    <property type="component" value="Unassembled WGS sequence"/>
</dbReference>
<dbReference type="OrthoDB" id="242531at2759"/>
<keyword evidence="1" id="KW-1133">Transmembrane helix</keyword>